<dbReference type="PROSITE" id="PS51257">
    <property type="entry name" value="PROKAR_LIPOPROTEIN"/>
    <property type="match status" value="1"/>
</dbReference>
<accession>A0A1E1L6J2</accession>
<evidence type="ECO:0000313" key="3">
    <source>
        <dbReference type="Proteomes" id="UP000178912"/>
    </source>
</evidence>
<protein>
    <submittedName>
        <fullName evidence="2">Uncharacterized protein</fullName>
    </submittedName>
</protein>
<dbReference type="EMBL" id="FJUX01000082">
    <property type="protein sequence ID" value="CZT06073.1"/>
    <property type="molecule type" value="Genomic_DNA"/>
</dbReference>
<feature type="compositionally biased region" description="Pro residues" evidence="1">
    <location>
        <begin position="28"/>
        <end position="49"/>
    </location>
</feature>
<evidence type="ECO:0000313" key="2">
    <source>
        <dbReference type="EMBL" id="CZT06073.1"/>
    </source>
</evidence>
<feature type="region of interest" description="Disordered" evidence="1">
    <location>
        <begin position="262"/>
        <end position="281"/>
    </location>
</feature>
<feature type="region of interest" description="Disordered" evidence="1">
    <location>
        <begin position="1"/>
        <end position="54"/>
    </location>
</feature>
<organism evidence="2 3">
    <name type="scientific">Rhynchosporium agropyri</name>
    <dbReference type="NCBI Taxonomy" id="914238"/>
    <lineage>
        <taxon>Eukaryota</taxon>
        <taxon>Fungi</taxon>
        <taxon>Dikarya</taxon>
        <taxon>Ascomycota</taxon>
        <taxon>Pezizomycotina</taxon>
        <taxon>Leotiomycetes</taxon>
        <taxon>Helotiales</taxon>
        <taxon>Ploettnerulaceae</taxon>
        <taxon>Rhynchosporium</taxon>
    </lineage>
</organism>
<sequence>MQRDNRPTLPPGTIAACPSPETVRNHPNPNPNPNLIPPPPPPPHPPLPPATEEARRAYLRADAHRVTSVAHQALIQGNSRPEAANYPPPPQTPIGLATQPASSPSFLDLDAHTNGIAPRGMSTLTTPVSLNIQLSYAPDSSLLYQTNSTSPTAHRRAAKIDPVFNSASSTATGSPFYPPPGSLFGPPSAVSNASSDALYFGIPQLDGAASRTSRQPAVNPVAGTSSQQNAHQATATAPTSVPASSPAAQAVTALDQSGAANLTIDDAITGSPAPESGDNPQ</sequence>
<feature type="compositionally biased region" description="Low complexity" evidence="1">
    <location>
        <begin position="232"/>
        <end position="250"/>
    </location>
</feature>
<evidence type="ECO:0000256" key="1">
    <source>
        <dbReference type="SAM" id="MobiDB-lite"/>
    </source>
</evidence>
<reference evidence="3" key="1">
    <citation type="submission" date="2016-03" db="EMBL/GenBank/DDBJ databases">
        <authorList>
            <person name="Guldener U."/>
        </authorList>
    </citation>
    <scope>NUCLEOTIDE SEQUENCE [LARGE SCALE GENOMIC DNA]</scope>
    <source>
        <strain evidence="3">04CH-RAC-A.6.1</strain>
    </source>
</reference>
<proteinExistence type="predicted"/>
<feature type="region of interest" description="Disordered" evidence="1">
    <location>
        <begin position="210"/>
        <end position="250"/>
    </location>
</feature>
<keyword evidence="3" id="KW-1185">Reference proteome</keyword>
<dbReference type="OrthoDB" id="3563415at2759"/>
<dbReference type="AlphaFoldDB" id="A0A1E1L6J2"/>
<feature type="compositionally biased region" description="Polar residues" evidence="1">
    <location>
        <begin position="210"/>
        <end position="231"/>
    </location>
</feature>
<feature type="region of interest" description="Disordered" evidence="1">
    <location>
        <begin position="79"/>
        <end position="123"/>
    </location>
</feature>
<name>A0A1E1L6J2_9HELO</name>
<gene>
    <name evidence="2" type="ORF">RAG0_11912</name>
</gene>
<dbReference type="Proteomes" id="UP000178912">
    <property type="component" value="Unassembled WGS sequence"/>
</dbReference>